<feature type="transmembrane region" description="Helical" evidence="2">
    <location>
        <begin position="72"/>
        <end position="100"/>
    </location>
</feature>
<feature type="transmembrane region" description="Helical" evidence="2">
    <location>
        <begin position="197"/>
        <end position="215"/>
    </location>
</feature>
<dbReference type="InterPro" id="IPR000620">
    <property type="entry name" value="EamA_dom"/>
</dbReference>
<feature type="transmembrane region" description="Helical" evidence="2">
    <location>
        <begin position="296"/>
        <end position="314"/>
    </location>
</feature>
<dbReference type="InterPro" id="IPR037185">
    <property type="entry name" value="EmrE-like"/>
</dbReference>
<feature type="region of interest" description="Disordered" evidence="1">
    <location>
        <begin position="1"/>
        <end position="66"/>
    </location>
</feature>
<dbReference type="SUPFAM" id="SSF103481">
    <property type="entry name" value="Multidrug resistance efflux transporter EmrE"/>
    <property type="match status" value="2"/>
</dbReference>
<protein>
    <recommendedName>
        <fullName evidence="3">EamA domain-containing protein</fullName>
    </recommendedName>
</protein>
<name>A0AAD1XFL0_EUPCR</name>
<dbReference type="Pfam" id="PF00892">
    <property type="entry name" value="EamA"/>
    <property type="match status" value="1"/>
</dbReference>
<dbReference type="AlphaFoldDB" id="A0AAD1XFL0"/>
<feature type="transmembrane region" description="Helical" evidence="2">
    <location>
        <begin position="260"/>
        <end position="284"/>
    </location>
</feature>
<comment type="caution">
    <text evidence="4">The sequence shown here is derived from an EMBL/GenBank/DDBJ whole genome shotgun (WGS) entry which is preliminary data.</text>
</comment>
<dbReference type="Proteomes" id="UP001295684">
    <property type="component" value="Unassembled WGS sequence"/>
</dbReference>
<evidence type="ECO:0000313" key="4">
    <source>
        <dbReference type="EMBL" id="CAI2369641.1"/>
    </source>
</evidence>
<feature type="transmembrane region" description="Helical" evidence="2">
    <location>
        <begin position="227"/>
        <end position="248"/>
    </location>
</feature>
<keyword evidence="2" id="KW-0812">Transmembrane</keyword>
<accession>A0AAD1XFL0</accession>
<keyword evidence="2" id="KW-1133">Transmembrane helix</keyword>
<feature type="domain" description="EamA" evidence="3">
    <location>
        <begin position="77"/>
        <end position="213"/>
    </location>
</feature>
<feature type="transmembrane region" description="Helical" evidence="2">
    <location>
        <begin position="352"/>
        <end position="371"/>
    </location>
</feature>
<dbReference type="PANTHER" id="PTHR22911">
    <property type="entry name" value="ACYL-MALONYL CONDENSING ENZYME-RELATED"/>
    <property type="match status" value="1"/>
</dbReference>
<sequence>MSSHSSRSFDGGAHLLVNSDREESEKNLVSGRSSGSTPKSKKSQPAIDSESCQSLEMESSNKNKPDEDQGSYFNAFFGTIMMLLGVILVCLSTVFCKLAYMNNPNLTGFDYLIVRSTILTLCALIQAFSQQVNLLKIKKEGRFLLFLRCFFGLLFFPMFYSSLKFLPSSKATLISNMYPLFVTLCAYWYLKESINRYDVLGVIGAFFGVVIMNINKTDSTKIETTDFLRILGIILCSITMFLGVGVTLTIRMMNKHLHYLFNPAWFAFTLFAFSLILLGVYPSIYNFEHYTWLDMGYFFISGVVHFIHQNLVSIAYKYQEASKISFLTYSSGIWLLLSDYIIFGYKFSATDYAGILMVIAFLLLPILYKAYGMRR</sequence>
<gene>
    <name evidence="4" type="ORF">ECRASSUSDP1_LOCUS10944</name>
</gene>
<keyword evidence="5" id="KW-1185">Reference proteome</keyword>
<feature type="transmembrane region" description="Helical" evidence="2">
    <location>
        <begin position="141"/>
        <end position="160"/>
    </location>
</feature>
<evidence type="ECO:0000256" key="1">
    <source>
        <dbReference type="SAM" id="MobiDB-lite"/>
    </source>
</evidence>
<dbReference type="Gene3D" id="1.10.3730.20">
    <property type="match status" value="1"/>
</dbReference>
<proteinExistence type="predicted"/>
<evidence type="ECO:0000313" key="5">
    <source>
        <dbReference type="Proteomes" id="UP001295684"/>
    </source>
</evidence>
<reference evidence="4" key="1">
    <citation type="submission" date="2023-07" db="EMBL/GenBank/DDBJ databases">
        <authorList>
            <consortium name="AG Swart"/>
            <person name="Singh M."/>
            <person name="Singh A."/>
            <person name="Seah K."/>
            <person name="Emmerich C."/>
        </authorList>
    </citation>
    <scope>NUCLEOTIDE SEQUENCE</scope>
    <source>
        <strain evidence="4">DP1</strain>
    </source>
</reference>
<evidence type="ECO:0000256" key="2">
    <source>
        <dbReference type="SAM" id="Phobius"/>
    </source>
</evidence>
<feature type="transmembrane region" description="Helical" evidence="2">
    <location>
        <begin position="172"/>
        <end position="190"/>
    </location>
</feature>
<organism evidence="4 5">
    <name type="scientific">Euplotes crassus</name>
    <dbReference type="NCBI Taxonomy" id="5936"/>
    <lineage>
        <taxon>Eukaryota</taxon>
        <taxon>Sar</taxon>
        <taxon>Alveolata</taxon>
        <taxon>Ciliophora</taxon>
        <taxon>Intramacronucleata</taxon>
        <taxon>Spirotrichea</taxon>
        <taxon>Hypotrichia</taxon>
        <taxon>Euplotida</taxon>
        <taxon>Euplotidae</taxon>
        <taxon>Moneuplotes</taxon>
    </lineage>
</organism>
<keyword evidence="2" id="KW-0472">Membrane</keyword>
<dbReference type="GO" id="GO:0016020">
    <property type="term" value="C:membrane"/>
    <property type="evidence" value="ECO:0007669"/>
    <property type="project" value="InterPro"/>
</dbReference>
<evidence type="ECO:0000259" key="3">
    <source>
        <dbReference type="Pfam" id="PF00892"/>
    </source>
</evidence>
<dbReference type="EMBL" id="CAMPGE010010794">
    <property type="protein sequence ID" value="CAI2369641.1"/>
    <property type="molecule type" value="Genomic_DNA"/>
</dbReference>
<feature type="transmembrane region" description="Helical" evidence="2">
    <location>
        <begin position="326"/>
        <end position="346"/>
    </location>
</feature>